<protein>
    <submittedName>
        <fullName evidence="6">Sulfate ABC transporter substrate-binding protein</fullName>
    </submittedName>
</protein>
<accession>A0AAN1QPP8</accession>
<organism evidence="6 7">
    <name type="scientific">Synechococcus elongatus PCC 11801</name>
    <dbReference type="NCBI Taxonomy" id="2219813"/>
    <lineage>
        <taxon>Bacteria</taxon>
        <taxon>Bacillati</taxon>
        <taxon>Cyanobacteriota</taxon>
        <taxon>Cyanophyceae</taxon>
        <taxon>Synechococcales</taxon>
        <taxon>Synechococcaceae</taxon>
        <taxon>Synechococcus</taxon>
    </lineage>
</organism>
<gene>
    <name evidence="6" type="ORF">DOP62_11435</name>
</gene>
<evidence type="ECO:0000313" key="7">
    <source>
        <dbReference type="Proteomes" id="UP000267249"/>
    </source>
</evidence>
<name>A0AAN1QPP8_SYNEL</name>
<dbReference type="RefSeq" id="WP_261789838.1">
    <property type="nucleotide sequence ID" value="NZ_CP030139.2"/>
</dbReference>
<dbReference type="CDD" id="cd01005">
    <property type="entry name" value="PBP2_CysP"/>
    <property type="match status" value="1"/>
</dbReference>
<dbReference type="Proteomes" id="UP000267249">
    <property type="component" value="Chromosome"/>
</dbReference>
<dbReference type="GO" id="GO:0042597">
    <property type="term" value="C:periplasmic space"/>
    <property type="evidence" value="ECO:0007669"/>
    <property type="project" value="UniProtKB-SubCell"/>
</dbReference>
<dbReference type="Gene3D" id="3.40.190.10">
    <property type="entry name" value="Periplasmic binding protein-like II"/>
    <property type="match status" value="2"/>
</dbReference>
<dbReference type="PROSITE" id="PS00757">
    <property type="entry name" value="PROK_SULFATE_BIND_2"/>
    <property type="match status" value="1"/>
</dbReference>
<dbReference type="InterPro" id="IPR034408">
    <property type="entry name" value="Sulphate/thiosulphate_BS"/>
</dbReference>
<dbReference type="InterPro" id="IPR005669">
    <property type="entry name" value="Thiosulph/SO4-bd"/>
</dbReference>
<evidence type="ECO:0000256" key="3">
    <source>
        <dbReference type="ARBA" id="ARBA00022448"/>
    </source>
</evidence>
<evidence type="ECO:0000256" key="4">
    <source>
        <dbReference type="ARBA" id="ARBA00022729"/>
    </source>
</evidence>
<keyword evidence="3" id="KW-0813">Transport</keyword>
<dbReference type="Pfam" id="PF13531">
    <property type="entry name" value="SBP_bac_11"/>
    <property type="match status" value="1"/>
</dbReference>
<dbReference type="PANTHER" id="PTHR30368:SF2">
    <property type="entry name" value="SULFATE-BINDING PROTEIN"/>
    <property type="match status" value="1"/>
</dbReference>
<dbReference type="NCBIfam" id="TIGR00971">
    <property type="entry name" value="3a0106s03"/>
    <property type="match status" value="1"/>
</dbReference>
<dbReference type="SUPFAM" id="SSF53850">
    <property type="entry name" value="Periplasmic binding protein-like II"/>
    <property type="match status" value="1"/>
</dbReference>
<dbReference type="GO" id="GO:1902358">
    <property type="term" value="P:sulfate transmembrane transport"/>
    <property type="evidence" value="ECO:0007669"/>
    <property type="project" value="InterPro"/>
</dbReference>
<evidence type="ECO:0000256" key="5">
    <source>
        <dbReference type="ARBA" id="ARBA00022764"/>
    </source>
</evidence>
<dbReference type="AlphaFoldDB" id="A0AAN1QPP8"/>
<dbReference type="GO" id="GO:1901681">
    <property type="term" value="F:sulfur compound binding"/>
    <property type="evidence" value="ECO:0007669"/>
    <property type="project" value="InterPro"/>
</dbReference>
<keyword evidence="4" id="KW-0732">Signal</keyword>
<evidence type="ECO:0000313" key="6">
    <source>
        <dbReference type="EMBL" id="AZB73246.2"/>
    </source>
</evidence>
<dbReference type="EMBL" id="CP030139">
    <property type="protein sequence ID" value="AZB73246.2"/>
    <property type="molecule type" value="Genomic_DNA"/>
</dbReference>
<dbReference type="GO" id="GO:0140104">
    <property type="term" value="F:molecular carrier activity"/>
    <property type="evidence" value="ECO:0007669"/>
    <property type="project" value="InterPro"/>
</dbReference>
<comment type="subcellular location">
    <subcellularLocation>
        <location evidence="1">Periplasm</location>
    </subcellularLocation>
</comment>
<comment type="similarity">
    <text evidence="2">Belongs to the prokaryotic sulfate-binding protein family.</text>
</comment>
<proteinExistence type="inferred from homology"/>
<sequence length="351" mass="38535">MQEAFTESNTMKVTRRAVLALAVFGSLVALPQLSQSKADAQSRPVELTLVSYAVAKPVFEKLIPEFQKEWKAKTGQTVTFKESYGASGAQTRAILGGLEADILAQNITSNVTPLVDKGLVRSNWNQRLPNNASPATTVMGIIVRPGNPKKIQTWADLARPGVSLVSLNPKTSGNARWGILAGYGSILKAQGANSARTFLFNFAKNITTQVNSGREATDAFVKNRVGDALINFENEIIVTNDAVPRDFPYIVPSANVRVDFPVTVIDTVVDKRGTRRVAEAFTQFLFTPKAQAIYAEAGYRPFDRQVFQRYSKQFKPVKQLRTIADFGGWPTIDKTLYADGALFDQAQRAAR</sequence>
<reference evidence="6 7" key="1">
    <citation type="journal article" date="2018" name="Sci. Rep.">
        <title>Genome Features and Biochemical Characteristics of a Robust, Fast Growing and Naturally Transformable Cyanobacterium Synechococcus elongatus PCC 11801 Isolated from India.</title>
        <authorList>
            <person name="Jaiswal D."/>
            <person name="Sengupta A."/>
            <person name="Sohoni S."/>
            <person name="Sengupta S."/>
            <person name="Phadnavis A.G."/>
            <person name="Pakrasi H.B."/>
            <person name="Wangikar P.P."/>
        </authorList>
    </citation>
    <scope>NUCLEOTIDE SEQUENCE [LARGE SCALE GENOMIC DNA]</scope>
    <source>
        <strain evidence="6 7">PCC 11801</strain>
    </source>
</reference>
<evidence type="ECO:0000256" key="2">
    <source>
        <dbReference type="ARBA" id="ARBA00006099"/>
    </source>
</evidence>
<evidence type="ECO:0000256" key="1">
    <source>
        <dbReference type="ARBA" id="ARBA00004418"/>
    </source>
</evidence>
<dbReference type="PANTHER" id="PTHR30368">
    <property type="entry name" value="SULFATE-BINDING PROTEIN"/>
    <property type="match status" value="1"/>
</dbReference>
<keyword evidence="5" id="KW-0574">Periplasm</keyword>